<feature type="transmembrane region" description="Helical" evidence="9">
    <location>
        <begin position="409"/>
        <end position="433"/>
    </location>
</feature>
<feature type="transmembrane region" description="Helical" evidence="9">
    <location>
        <begin position="496"/>
        <end position="518"/>
    </location>
</feature>
<feature type="compositionally biased region" description="Polar residues" evidence="8">
    <location>
        <begin position="655"/>
        <end position="667"/>
    </location>
</feature>
<accession>A0A7U2F1N1</accession>
<dbReference type="KEGG" id="pno:SNOG_02671"/>
<proteinExistence type="inferred from homology"/>
<feature type="compositionally biased region" description="Acidic residues" evidence="8">
    <location>
        <begin position="223"/>
        <end position="241"/>
    </location>
</feature>
<protein>
    <recommendedName>
        <fullName evidence="10">Sugar phosphate transporter domain-containing protein</fullName>
    </recommendedName>
</protein>
<feature type="transmembrane region" description="Helical" evidence="9">
    <location>
        <begin position="328"/>
        <end position="351"/>
    </location>
</feature>
<evidence type="ECO:0000313" key="11">
    <source>
        <dbReference type="EMBL" id="QRC94924.1"/>
    </source>
</evidence>
<keyword evidence="12" id="KW-1185">Reference proteome</keyword>
<feature type="transmembrane region" description="Helical" evidence="9">
    <location>
        <begin position="465"/>
        <end position="484"/>
    </location>
</feature>
<feature type="region of interest" description="Disordered" evidence="8">
    <location>
        <begin position="72"/>
        <end position="92"/>
    </location>
</feature>
<dbReference type="EMBL" id="CP069027">
    <property type="protein sequence ID" value="QRC94924.1"/>
    <property type="molecule type" value="Genomic_DNA"/>
</dbReference>
<dbReference type="InterPro" id="IPR050186">
    <property type="entry name" value="TPT_transporter"/>
</dbReference>
<feature type="transmembrane region" description="Helical" evidence="9">
    <location>
        <begin position="440"/>
        <end position="459"/>
    </location>
</feature>
<feature type="transmembrane region" description="Helical" evidence="9">
    <location>
        <begin position="597"/>
        <end position="616"/>
    </location>
</feature>
<dbReference type="RefSeq" id="XP_001793270.1">
    <property type="nucleotide sequence ID" value="XM_001793218.1"/>
</dbReference>
<dbReference type="PANTHER" id="PTHR11132">
    <property type="entry name" value="SOLUTE CARRIER FAMILY 35"/>
    <property type="match status" value="1"/>
</dbReference>
<feature type="transmembrane region" description="Helical" evidence="9">
    <location>
        <begin position="538"/>
        <end position="557"/>
    </location>
</feature>
<evidence type="ECO:0000256" key="4">
    <source>
        <dbReference type="ARBA" id="ARBA00011182"/>
    </source>
</evidence>
<comment type="subcellular location">
    <subcellularLocation>
        <location evidence="2">Endoplasmic reticulum membrane</location>
        <topology evidence="2">Multi-pass membrane protein</topology>
    </subcellularLocation>
</comment>
<feature type="region of interest" description="Disordered" evidence="8">
    <location>
        <begin position="167"/>
        <end position="261"/>
    </location>
</feature>
<reference evidence="12" key="1">
    <citation type="journal article" date="2021" name="BMC Genomics">
        <title>Chromosome-level genome assembly and manually-curated proteome of model necrotroph Parastagonospora nodorum Sn15 reveals a genome-wide trove of candidate effector homologs, and redundancy of virulence-related functions within an accessory chromosome.</title>
        <authorList>
            <person name="Bertazzoni S."/>
            <person name="Jones D.A.B."/>
            <person name="Phan H.T."/>
            <person name="Tan K.-C."/>
            <person name="Hane J.K."/>
        </authorList>
    </citation>
    <scope>NUCLEOTIDE SEQUENCE [LARGE SCALE GENOMIC DNA]</scope>
    <source>
        <strain evidence="12">SN15 / ATCC MYA-4574 / FGSC 10173)</strain>
    </source>
</reference>
<comment type="similarity">
    <text evidence="3">Belongs to the TPT transporter family. SLC35D subfamily.</text>
</comment>
<dbReference type="VEuPathDB" id="FungiDB:JI435_026710"/>
<feature type="transmembrane region" description="Helical" evidence="9">
    <location>
        <begin position="383"/>
        <end position="403"/>
    </location>
</feature>
<evidence type="ECO:0000256" key="2">
    <source>
        <dbReference type="ARBA" id="ARBA00004477"/>
    </source>
</evidence>
<organism evidence="11 12">
    <name type="scientific">Phaeosphaeria nodorum (strain SN15 / ATCC MYA-4574 / FGSC 10173)</name>
    <name type="common">Glume blotch fungus</name>
    <name type="synonym">Parastagonospora nodorum</name>
    <dbReference type="NCBI Taxonomy" id="321614"/>
    <lineage>
        <taxon>Eukaryota</taxon>
        <taxon>Fungi</taxon>
        <taxon>Dikarya</taxon>
        <taxon>Ascomycota</taxon>
        <taxon>Pezizomycotina</taxon>
        <taxon>Dothideomycetes</taxon>
        <taxon>Pleosporomycetidae</taxon>
        <taxon>Pleosporales</taxon>
        <taxon>Pleosporineae</taxon>
        <taxon>Phaeosphaeriaceae</taxon>
        <taxon>Parastagonospora</taxon>
    </lineage>
</organism>
<feature type="domain" description="Sugar phosphate transporter" evidence="10">
    <location>
        <begin position="292"/>
        <end position="614"/>
    </location>
</feature>
<evidence type="ECO:0000259" key="10">
    <source>
        <dbReference type="Pfam" id="PF03151"/>
    </source>
</evidence>
<evidence type="ECO:0000256" key="3">
    <source>
        <dbReference type="ARBA" id="ARBA00010425"/>
    </source>
</evidence>
<evidence type="ECO:0000256" key="8">
    <source>
        <dbReference type="SAM" id="MobiDB-lite"/>
    </source>
</evidence>
<evidence type="ECO:0000256" key="6">
    <source>
        <dbReference type="ARBA" id="ARBA00022989"/>
    </source>
</evidence>
<keyword evidence="6 9" id="KW-1133">Transmembrane helix</keyword>
<feature type="compositionally biased region" description="Low complexity" evidence="8">
    <location>
        <begin position="122"/>
        <end position="133"/>
    </location>
</feature>
<evidence type="ECO:0000256" key="7">
    <source>
        <dbReference type="ARBA" id="ARBA00023136"/>
    </source>
</evidence>
<name>A0A7U2F1N1_PHANO</name>
<dbReference type="InterPro" id="IPR004853">
    <property type="entry name" value="Sugar_P_trans_dom"/>
</dbReference>
<feature type="compositionally biased region" description="Low complexity" evidence="8">
    <location>
        <begin position="105"/>
        <end position="115"/>
    </location>
</feature>
<feature type="region of interest" description="Disordered" evidence="8">
    <location>
        <begin position="105"/>
        <end position="148"/>
    </location>
</feature>
<feature type="transmembrane region" description="Helical" evidence="9">
    <location>
        <begin position="288"/>
        <end position="308"/>
    </location>
</feature>
<dbReference type="Proteomes" id="UP000663193">
    <property type="component" value="Chromosome 5"/>
</dbReference>
<feature type="compositionally biased region" description="Basic residues" evidence="8">
    <location>
        <begin position="246"/>
        <end position="258"/>
    </location>
</feature>
<comment type="function">
    <text evidence="1">Involved in the import of GDP-mannose from the cytoplasm into the Golgi lumen.</text>
</comment>
<feature type="region of interest" description="Disordered" evidence="8">
    <location>
        <begin position="636"/>
        <end position="696"/>
    </location>
</feature>
<feature type="transmembrane region" description="Helical" evidence="9">
    <location>
        <begin position="569"/>
        <end position="591"/>
    </location>
</feature>
<feature type="compositionally biased region" description="Basic and acidic residues" evidence="8">
    <location>
        <begin position="210"/>
        <end position="222"/>
    </location>
</feature>
<evidence type="ECO:0000256" key="5">
    <source>
        <dbReference type="ARBA" id="ARBA00022692"/>
    </source>
</evidence>
<evidence type="ECO:0000313" key="12">
    <source>
        <dbReference type="Proteomes" id="UP000663193"/>
    </source>
</evidence>
<dbReference type="AlphaFoldDB" id="A0A7U2F1N1"/>
<gene>
    <name evidence="11" type="ORF">JI435_026710</name>
</gene>
<dbReference type="GO" id="GO:0005789">
    <property type="term" value="C:endoplasmic reticulum membrane"/>
    <property type="evidence" value="ECO:0007669"/>
    <property type="project" value="UniProtKB-SubCell"/>
</dbReference>
<evidence type="ECO:0000256" key="9">
    <source>
        <dbReference type="SAM" id="Phobius"/>
    </source>
</evidence>
<sequence>MSQSAWNRQPATLDRISAAQGVSLIAAGTCSNSSMINEAFRKAHPPAAETPDTSLGSAETLLLLAVADPTIQSASGGPGTSSMTSADGTPSNSAISRWLAAQNNAPPAPLLSPGNEFPLRTLPSLPSDSSLSDIDSEDGAPVARPGNIAKLIHPKVPSIMENEPAALNHARRRSSSLAGASVPPKTEQKKHRRRPSEHIAEEGEEECSSDADRSDSDSRSDSTDFELDDMSADGLEDDEETGLTKRDRRRRRRRKRRNTMLDQRIVPTTDTYTKEEKKLADQNLLRSMLINGVLIALWYLFSISISVYNKWMFKEAKDGGEATNIFPFPLFTTCLHMIVQFSLASLVLFCIPSLRPRHDSLNPHAPGARVEPVDPKKPLMTKWFYFSRIGPCGAATGMDIGLGNTSLKFISLTFFTMCKSSALGFVLIFAFLFRLEQPSWRLVFIISIMTVGVIMMVAGETAFHALGFILVMASACSSGFRWSLTQILLLRNPATANPFSSIFFLAPVMFASLIVLAVPVEGFPALREGLARLFEMKGTGLGIGILIFPGVLAFLMTSSEFALLKRTSVVTLSICGIFKEVVTIGTANLVFDDPLTPVNISGLVVTIGSIAAYNYMKIKKMREEARMNAHLQNQENYAPVNMVDPDRDRRGSIAQPPTGTRSMIRSSLQLAPGLGGAAAIDSPSRASPIKRPEDLD</sequence>
<dbReference type="OrthoDB" id="18894at2759"/>
<dbReference type="Pfam" id="PF03151">
    <property type="entry name" value="TPT"/>
    <property type="match status" value="1"/>
</dbReference>
<keyword evidence="5 9" id="KW-0812">Transmembrane</keyword>
<evidence type="ECO:0000256" key="1">
    <source>
        <dbReference type="ARBA" id="ARBA00003420"/>
    </source>
</evidence>
<comment type="subunit">
    <text evidence="4">Homooligomer.</text>
</comment>
<keyword evidence="7 9" id="KW-0472">Membrane</keyword>